<keyword evidence="4" id="KW-1185">Reference proteome</keyword>
<evidence type="ECO:0000256" key="1">
    <source>
        <dbReference type="SAM" id="MobiDB-lite"/>
    </source>
</evidence>
<evidence type="ECO:0000259" key="2">
    <source>
        <dbReference type="Pfam" id="PF00010"/>
    </source>
</evidence>
<sequence length="271" mass="30209">MQPEKTLAIDPTSLDYSMSFLSRDIWLFNDSMSNGLDFSEPLAEDVISTICMVPPLSFNTITPLPVLEANSEYHDQVIANAAVGGDTCLEDSALIPIPENINFEGLQPGICNPADKHVASDQSKSSFISSSYVEAVTGHKEVNYPAKKRGRPRKRGKVSEPSYISPPEGNSASEAERAKRAAHSMVEKRYRTNLNHKLDELKIQLASISESEGTDLTLQLKMKHPYQESKPKREMAPKERNRILKNPGNEPRKTYEMPGLWIIKADQCYSA</sequence>
<feature type="region of interest" description="Disordered" evidence="1">
    <location>
        <begin position="143"/>
        <end position="181"/>
    </location>
</feature>
<accession>S8ADE3</accession>
<dbReference type="Proteomes" id="UP000015100">
    <property type="component" value="Unassembled WGS sequence"/>
</dbReference>
<dbReference type="HOGENOM" id="CLU_1026799_0_0_1"/>
<evidence type="ECO:0000313" key="3">
    <source>
        <dbReference type="EMBL" id="EPS40964.1"/>
    </source>
</evidence>
<reference evidence="4" key="2">
    <citation type="submission" date="2013-04" db="EMBL/GenBank/DDBJ databases">
        <title>Genomic mechanisms accounting for the adaptation to parasitism in nematode-trapping fungi.</title>
        <authorList>
            <person name="Ahren D.G."/>
        </authorList>
    </citation>
    <scope>NUCLEOTIDE SEQUENCE [LARGE SCALE GENOMIC DNA]</scope>
    <source>
        <strain evidence="4">CBS 200.50</strain>
    </source>
</reference>
<dbReference type="AlphaFoldDB" id="S8ADE3"/>
<proteinExistence type="predicted"/>
<dbReference type="GO" id="GO:0046983">
    <property type="term" value="F:protein dimerization activity"/>
    <property type="evidence" value="ECO:0007669"/>
    <property type="project" value="InterPro"/>
</dbReference>
<comment type="caution">
    <text evidence="3">The sequence shown here is derived from an EMBL/GenBank/DDBJ whole genome shotgun (WGS) entry which is preliminary data.</text>
</comment>
<dbReference type="SUPFAM" id="SSF47459">
    <property type="entry name" value="HLH, helix-loop-helix DNA-binding domain"/>
    <property type="match status" value="1"/>
</dbReference>
<protein>
    <recommendedName>
        <fullName evidence="2">BHLH domain-containing protein</fullName>
    </recommendedName>
</protein>
<evidence type="ECO:0000313" key="4">
    <source>
        <dbReference type="Proteomes" id="UP000015100"/>
    </source>
</evidence>
<dbReference type="InterPro" id="IPR011598">
    <property type="entry name" value="bHLH_dom"/>
</dbReference>
<feature type="domain" description="BHLH" evidence="2">
    <location>
        <begin position="179"/>
        <end position="207"/>
    </location>
</feature>
<dbReference type="InterPro" id="IPR036638">
    <property type="entry name" value="HLH_DNA-bd_sf"/>
</dbReference>
<dbReference type="EMBL" id="AQGS01000267">
    <property type="protein sequence ID" value="EPS40964.1"/>
    <property type="molecule type" value="Genomic_DNA"/>
</dbReference>
<name>S8ADE3_DACHA</name>
<dbReference type="Gene3D" id="4.10.280.10">
    <property type="entry name" value="Helix-loop-helix DNA-binding domain"/>
    <property type="match status" value="1"/>
</dbReference>
<organism evidence="3 4">
    <name type="scientific">Dactylellina haptotyla (strain CBS 200.50)</name>
    <name type="common">Nematode-trapping fungus</name>
    <name type="synonym">Monacrosporium haptotylum</name>
    <dbReference type="NCBI Taxonomy" id="1284197"/>
    <lineage>
        <taxon>Eukaryota</taxon>
        <taxon>Fungi</taxon>
        <taxon>Dikarya</taxon>
        <taxon>Ascomycota</taxon>
        <taxon>Pezizomycotina</taxon>
        <taxon>Orbiliomycetes</taxon>
        <taxon>Orbiliales</taxon>
        <taxon>Orbiliaceae</taxon>
        <taxon>Dactylellina</taxon>
    </lineage>
</organism>
<feature type="compositionally biased region" description="Basic residues" evidence="1">
    <location>
        <begin position="146"/>
        <end position="156"/>
    </location>
</feature>
<reference evidence="3 4" key="1">
    <citation type="journal article" date="2013" name="PLoS Genet.">
        <title>Genomic mechanisms accounting for the adaptation to parasitism in nematode-trapping fungi.</title>
        <authorList>
            <person name="Meerupati T."/>
            <person name="Andersson K.M."/>
            <person name="Friman E."/>
            <person name="Kumar D."/>
            <person name="Tunlid A."/>
            <person name="Ahren D."/>
        </authorList>
    </citation>
    <scope>NUCLEOTIDE SEQUENCE [LARGE SCALE GENOMIC DNA]</scope>
    <source>
        <strain evidence="3 4">CBS 200.50</strain>
    </source>
</reference>
<dbReference type="OrthoDB" id="2133190at2759"/>
<gene>
    <name evidence="3" type="ORF">H072_5147</name>
</gene>
<dbReference type="Pfam" id="PF00010">
    <property type="entry name" value="HLH"/>
    <property type="match status" value="1"/>
</dbReference>